<dbReference type="EMBL" id="JAPFFF010000003">
    <property type="protein sequence ID" value="KAK8894924.1"/>
    <property type="molecule type" value="Genomic_DNA"/>
</dbReference>
<dbReference type="PROSITE" id="PS50234">
    <property type="entry name" value="VWFA"/>
    <property type="match status" value="1"/>
</dbReference>
<evidence type="ECO:0000259" key="2">
    <source>
        <dbReference type="PROSITE" id="PS50127"/>
    </source>
</evidence>
<dbReference type="InterPro" id="IPR002035">
    <property type="entry name" value="VWF_A"/>
</dbReference>
<proteinExistence type="predicted"/>
<evidence type="ECO:0008006" key="7">
    <source>
        <dbReference type="Google" id="ProtNLM"/>
    </source>
</evidence>
<dbReference type="Pfam" id="PF00092">
    <property type="entry name" value="VWA"/>
    <property type="match status" value="1"/>
</dbReference>
<protein>
    <recommendedName>
        <fullName evidence="7">Ubiquitin-conjugating enzyme family protein</fullName>
    </recommendedName>
</protein>
<feature type="domain" description="VWFA" evidence="3">
    <location>
        <begin position="490"/>
        <end position="688"/>
    </location>
</feature>
<dbReference type="SUPFAM" id="SSF53300">
    <property type="entry name" value="vWA-like"/>
    <property type="match status" value="1"/>
</dbReference>
<dbReference type="CDD" id="cd16453">
    <property type="entry name" value="RING-Ubox"/>
    <property type="match status" value="1"/>
</dbReference>
<dbReference type="SMART" id="SM00212">
    <property type="entry name" value="UBCc"/>
    <property type="match status" value="1"/>
</dbReference>
<dbReference type="InterPro" id="IPR050113">
    <property type="entry name" value="Ub_conjugating_enzyme"/>
</dbReference>
<reference evidence="5 6" key="1">
    <citation type="submission" date="2024-04" db="EMBL/GenBank/DDBJ databases">
        <title>Tritrichomonas musculus Genome.</title>
        <authorList>
            <person name="Alves-Ferreira E."/>
            <person name="Grigg M."/>
            <person name="Lorenzi H."/>
            <person name="Galac M."/>
        </authorList>
    </citation>
    <scope>NUCLEOTIDE SEQUENCE [LARGE SCALE GENOMIC DNA]</scope>
    <source>
        <strain evidence="5 6">EAF2021</strain>
    </source>
</reference>
<organism evidence="5 6">
    <name type="scientific">Tritrichomonas musculus</name>
    <dbReference type="NCBI Taxonomy" id="1915356"/>
    <lineage>
        <taxon>Eukaryota</taxon>
        <taxon>Metamonada</taxon>
        <taxon>Parabasalia</taxon>
        <taxon>Tritrichomonadida</taxon>
        <taxon>Tritrichomonadidae</taxon>
        <taxon>Tritrichomonas</taxon>
    </lineage>
</organism>
<sequence length="1067" mass="122689">MTYCLTYQIKGINSQFRIPINQGDDIGYVSQLIRKEFALIPKLVAKIYGSQLQSSNVISQCVRGQDVVTFDLKTSINNENPKFEQYRQVIITPRYESDTTFIVFSTVNFKSMTSGDKIKISIEADSPEKIQNKIKDMIQKNYHSEIEARKLPSMRILLYLPGGIPFLQGTISDFVESFPDYMPHLYAVLITNPNIKDETLNQTFENICDISNETRKALISPVFDNEEDGLCEMASVLGYIQRNGENVMRMIYSIAKFCPFAPMICGLYNLACLSSPTGRTILQITIPLSVLFIEMSQSMSNRSNLYSNTTKFMTYFMSINISSRVPCTEFIEPFYTIGYENYFNKFIPKQLKNTIKSIVAYDPDFRDQDWIRFALPLLKEEDFQNARNICHSLYVFPTMSLREMHRAALFTGKKGPYLFLAPSVSKDKEKRDTIDYINPLDGKITSGKYEIIAKEMTNPHKKANSNTVSRSAEFEVQNEDQIDPKTVKQFVFVCVDKSGSMSCSYFEGISQFTAAQEFFVAFANHCYTFHTNSLYGSIMFESSIEVRNPLNALVSDFIDKMIKKGERPTGCTAMFEAMERAARIMVEANKDRKYENAIYRILVISDGYDNGYNNDQIANLANYLIDNKVRVDAVIVTNSIEGRLVAIAKATGGVVVVPHSMQEGLELFNKEEFFNVDMREFGPFENKRFTSSEISNMRSNRNNLQINSEIKIKQSLYTNDNQVLIKPKAAVQHYKEEQNALINQGKISSAKVHPAQKRIIQELRKIIHEPDPDLQVYPLKDRIDVWRVLIKGLEGSYYENKWFYLTIEFPVNYPEHYPMIRFVHPPYHPNITDQGRICMDHLDVGYNSDFEIRGLFGEVRMLLLQPNFQDPVDSDRFSLDSDMNSFLNKVKDWNNKNAKNSPDEWKTTWKIEKDDSNLDDDDELGVVSLPPQFLCPLTHKIMKEPVKATTKVYYEKSALERHLSSQSNPLCVVTGQPLPADENKNLPIDMVMKNRIADWVKENNYIEDQDDNDDGEEIAIAEFRKKGSKNNEIKFMHDENIKNIPKPEDSSQYSSRVPKRPRPKLSD</sequence>
<keyword evidence="6" id="KW-1185">Reference proteome</keyword>
<feature type="domain" description="U-box" evidence="4">
    <location>
        <begin position="928"/>
        <end position="1006"/>
    </location>
</feature>
<dbReference type="Proteomes" id="UP001470230">
    <property type="component" value="Unassembled WGS sequence"/>
</dbReference>
<evidence type="ECO:0000259" key="4">
    <source>
        <dbReference type="PROSITE" id="PS51698"/>
    </source>
</evidence>
<dbReference type="InterPro" id="IPR003613">
    <property type="entry name" value="Ubox_domain"/>
</dbReference>
<dbReference type="CDD" id="cd00198">
    <property type="entry name" value="vWFA"/>
    <property type="match status" value="1"/>
</dbReference>
<evidence type="ECO:0000313" key="6">
    <source>
        <dbReference type="Proteomes" id="UP001470230"/>
    </source>
</evidence>
<dbReference type="InterPro" id="IPR000608">
    <property type="entry name" value="UBC"/>
</dbReference>
<dbReference type="SMART" id="SM00504">
    <property type="entry name" value="Ubox"/>
    <property type="match status" value="1"/>
</dbReference>
<dbReference type="Pfam" id="PF04564">
    <property type="entry name" value="U-box"/>
    <property type="match status" value="1"/>
</dbReference>
<feature type="region of interest" description="Disordered" evidence="1">
    <location>
        <begin position="1036"/>
        <end position="1067"/>
    </location>
</feature>
<name>A0ABR2KUX4_9EUKA</name>
<dbReference type="Gene3D" id="3.10.110.10">
    <property type="entry name" value="Ubiquitin Conjugating Enzyme"/>
    <property type="match status" value="1"/>
</dbReference>
<dbReference type="PROSITE" id="PS51698">
    <property type="entry name" value="U_BOX"/>
    <property type="match status" value="1"/>
</dbReference>
<feature type="compositionally biased region" description="Basic and acidic residues" evidence="1">
    <location>
        <begin position="1036"/>
        <end position="1049"/>
    </location>
</feature>
<dbReference type="InterPro" id="IPR036465">
    <property type="entry name" value="vWFA_dom_sf"/>
</dbReference>
<evidence type="ECO:0000313" key="5">
    <source>
        <dbReference type="EMBL" id="KAK8894924.1"/>
    </source>
</evidence>
<feature type="compositionally biased region" description="Basic residues" evidence="1">
    <location>
        <begin position="1057"/>
        <end position="1067"/>
    </location>
</feature>
<dbReference type="InterPro" id="IPR016135">
    <property type="entry name" value="UBQ-conjugating_enzyme/RWD"/>
</dbReference>
<dbReference type="Pfam" id="PF00179">
    <property type="entry name" value="UQ_con"/>
    <property type="match status" value="1"/>
</dbReference>
<dbReference type="PROSITE" id="PS50127">
    <property type="entry name" value="UBC_2"/>
    <property type="match status" value="1"/>
</dbReference>
<dbReference type="SUPFAM" id="SSF54495">
    <property type="entry name" value="UBC-like"/>
    <property type="match status" value="1"/>
</dbReference>
<evidence type="ECO:0000256" key="1">
    <source>
        <dbReference type="SAM" id="MobiDB-lite"/>
    </source>
</evidence>
<evidence type="ECO:0000259" key="3">
    <source>
        <dbReference type="PROSITE" id="PS50234"/>
    </source>
</evidence>
<feature type="domain" description="UBC core" evidence="2">
    <location>
        <begin position="754"/>
        <end position="899"/>
    </location>
</feature>
<dbReference type="PANTHER" id="PTHR24067">
    <property type="entry name" value="UBIQUITIN-CONJUGATING ENZYME E2"/>
    <property type="match status" value="1"/>
</dbReference>
<dbReference type="InterPro" id="IPR013083">
    <property type="entry name" value="Znf_RING/FYVE/PHD"/>
</dbReference>
<dbReference type="SMART" id="SM00327">
    <property type="entry name" value="VWA"/>
    <property type="match status" value="1"/>
</dbReference>
<comment type="caution">
    <text evidence="5">The sequence shown here is derived from an EMBL/GenBank/DDBJ whole genome shotgun (WGS) entry which is preliminary data.</text>
</comment>
<dbReference type="SUPFAM" id="SSF57850">
    <property type="entry name" value="RING/U-box"/>
    <property type="match status" value="1"/>
</dbReference>
<dbReference type="Gene3D" id="3.30.40.10">
    <property type="entry name" value="Zinc/RING finger domain, C3HC4 (zinc finger)"/>
    <property type="match status" value="1"/>
</dbReference>
<dbReference type="Gene3D" id="3.40.50.410">
    <property type="entry name" value="von Willebrand factor, type A domain"/>
    <property type="match status" value="1"/>
</dbReference>
<accession>A0ABR2KUX4</accession>
<gene>
    <name evidence="5" type="ORF">M9Y10_023365</name>
</gene>